<accession>A0A8T9ZZQ8</accession>
<evidence type="ECO:0000313" key="1">
    <source>
        <dbReference type="EMBL" id="UPM42265.1"/>
    </source>
</evidence>
<sequence length="145" mass="16467">MAAIPNWIDGRIDRNLRNTLTQEHVVETMLDAERPFFSIRQLQARVKPEVSKATVRNRLNELQEINVVATETYPESVTLYYINHPESNWPLSPEGKRALTTDTPLDRLSTRDFLTMSDTAGIRTLVLIMTTHANVFPGLSVVQSC</sequence>
<proteinExistence type="predicted"/>
<keyword evidence="2" id="KW-1185">Reference proteome</keyword>
<organism evidence="1 2">
    <name type="scientific">Halocatena salina</name>
    <dbReference type="NCBI Taxonomy" id="2934340"/>
    <lineage>
        <taxon>Archaea</taxon>
        <taxon>Methanobacteriati</taxon>
        <taxon>Methanobacteriota</taxon>
        <taxon>Stenosarchaea group</taxon>
        <taxon>Halobacteria</taxon>
        <taxon>Halobacteriales</taxon>
        <taxon>Natronomonadaceae</taxon>
        <taxon>Halocatena</taxon>
    </lineage>
</organism>
<dbReference type="Proteomes" id="UP000831768">
    <property type="component" value="Chromosome"/>
</dbReference>
<dbReference type="SUPFAM" id="SSF46785">
    <property type="entry name" value="Winged helix' DNA-binding domain"/>
    <property type="match status" value="1"/>
</dbReference>
<name>A0A8T9ZZQ8_9EURY</name>
<dbReference type="EMBL" id="CP096019">
    <property type="protein sequence ID" value="UPM42265.1"/>
    <property type="molecule type" value="Genomic_DNA"/>
</dbReference>
<dbReference type="KEGG" id="haad:MW046_09875"/>
<evidence type="ECO:0000313" key="2">
    <source>
        <dbReference type="Proteomes" id="UP000831768"/>
    </source>
</evidence>
<protein>
    <submittedName>
        <fullName evidence="1">Uncharacterized protein</fullName>
    </submittedName>
</protein>
<dbReference type="AlphaFoldDB" id="A0A8T9ZZQ8"/>
<dbReference type="InterPro" id="IPR036388">
    <property type="entry name" value="WH-like_DNA-bd_sf"/>
</dbReference>
<dbReference type="InterPro" id="IPR036390">
    <property type="entry name" value="WH_DNA-bd_sf"/>
</dbReference>
<gene>
    <name evidence="1" type="ORF">MW046_09875</name>
</gene>
<reference evidence="1" key="1">
    <citation type="submission" date="2022-04" db="EMBL/GenBank/DDBJ databases">
        <title>Halocatena sp. nov., isolated from a salt lake.</title>
        <authorList>
            <person name="Cui H.-L."/>
        </authorList>
    </citation>
    <scope>NUCLEOTIDE SEQUENCE</scope>
    <source>
        <strain evidence="1">AD-1</strain>
    </source>
</reference>
<dbReference type="Gene3D" id="1.10.10.10">
    <property type="entry name" value="Winged helix-like DNA-binding domain superfamily/Winged helix DNA-binding domain"/>
    <property type="match status" value="1"/>
</dbReference>